<keyword evidence="1" id="KW-0229">DNA integration</keyword>
<evidence type="ECO:0000256" key="2">
    <source>
        <dbReference type="ARBA" id="ARBA00023172"/>
    </source>
</evidence>
<evidence type="ECO:0000313" key="4">
    <source>
        <dbReference type="EMBL" id="PSV01002.1"/>
    </source>
</evidence>
<dbReference type="EMBL" id="PYNF01000002">
    <property type="protein sequence ID" value="PSV01002.1"/>
    <property type="molecule type" value="Genomic_DNA"/>
</dbReference>
<comment type="caution">
    <text evidence="4">The sequence shown here is derived from an EMBL/GenBank/DDBJ whole genome shotgun (WGS) entry which is preliminary data.</text>
</comment>
<dbReference type="PANTHER" id="PTHR30349:SF64">
    <property type="entry name" value="PROPHAGE INTEGRASE INTD-RELATED"/>
    <property type="match status" value="1"/>
</dbReference>
<dbReference type="GO" id="GO:0006310">
    <property type="term" value="P:DNA recombination"/>
    <property type="evidence" value="ECO:0007669"/>
    <property type="project" value="UniProtKB-KW"/>
</dbReference>
<dbReference type="PROSITE" id="PS51898">
    <property type="entry name" value="TYR_RECOMBINASE"/>
    <property type="match status" value="1"/>
</dbReference>
<dbReference type="Gene3D" id="1.10.443.10">
    <property type="entry name" value="Intergrase catalytic core"/>
    <property type="match status" value="1"/>
</dbReference>
<protein>
    <recommendedName>
        <fullName evidence="3">Tyr recombinase domain-containing protein</fullName>
    </recommendedName>
</protein>
<evidence type="ECO:0000313" key="5">
    <source>
        <dbReference type="Proteomes" id="UP000241426"/>
    </source>
</evidence>
<accession>A0A2T3KMJ9</accession>
<dbReference type="CDD" id="cd00397">
    <property type="entry name" value="DNA_BRE_C"/>
    <property type="match status" value="1"/>
</dbReference>
<dbReference type="InterPro" id="IPR013762">
    <property type="entry name" value="Integrase-like_cat_sf"/>
</dbReference>
<sequence>MVMGKTRRIDKLYDLYSTPENKGHSLRKRKAPSIPPQSDAELNRIIDDVYSRNRILSYSFLMQALTGLRYSDCSQLMFSDFYHNGKMVDSFPVVQQKTFNARVTKMQENDKFKDWTEQQIYRRAASKSTVTIYVNESISELVEMSKIENPNSEYLFANKHPRSKGFPMDIRNAEYHLKKTERNLQLNYQLRTHSLRKCFAVKLVRNKVNLIKIRDLLGHDSIETTNAYLSTIGTELAQAVSELKYSL</sequence>
<dbReference type="AlphaFoldDB" id="A0A2T3KMJ9"/>
<dbReference type="PANTHER" id="PTHR30349">
    <property type="entry name" value="PHAGE INTEGRASE-RELATED"/>
    <property type="match status" value="1"/>
</dbReference>
<dbReference type="GO" id="GO:0003677">
    <property type="term" value="F:DNA binding"/>
    <property type="evidence" value="ECO:0007669"/>
    <property type="project" value="InterPro"/>
</dbReference>
<reference evidence="4 5" key="1">
    <citation type="submission" date="2018-01" db="EMBL/GenBank/DDBJ databases">
        <title>Whole genome sequencing of Histamine producing bacteria.</title>
        <authorList>
            <person name="Butler K."/>
        </authorList>
    </citation>
    <scope>NUCLEOTIDE SEQUENCE [LARGE SCALE GENOMIC DNA]</scope>
    <source>
        <strain evidence="4 5">FS-7.2</strain>
    </source>
</reference>
<dbReference type="InterPro" id="IPR011010">
    <property type="entry name" value="DNA_brk_join_enz"/>
</dbReference>
<evidence type="ECO:0000259" key="3">
    <source>
        <dbReference type="PROSITE" id="PS51898"/>
    </source>
</evidence>
<dbReference type="SUPFAM" id="SSF56349">
    <property type="entry name" value="DNA breaking-rejoining enzymes"/>
    <property type="match status" value="1"/>
</dbReference>
<keyword evidence="2" id="KW-0233">DNA recombination</keyword>
<dbReference type="Pfam" id="PF00589">
    <property type="entry name" value="Phage_integrase"/>
    <property type="match status" value="1"/>
</dbReference>
<feature type="domain" description="Tyr recombinase" evidence="3">
    <location>
        <begin position="29"/>
        <end position="241"/>
    </location>
</feature>
<name>A0A2T3KMJ9_9GAMM</name>
<proteinExistence type="predicted"/>
<evidence type="ECO:0000256" key="1">
    <source>
        <dbReference type="ARBA" id="ARBA00022908"/>
    </source>
</evidence>
<dbReference type="InterPro" id="IPR050090">
    <property type="entry name" value="Tyrosine_recombinase_XerCD"/>
</dbReference>
<dbReference type="GO" id="GO:0015074">
    <property type="term" value="P:DNA integration"/>
    <property type="evidence" value="ECO:0007669"/>
    <property type="project" value="UniProtKB-KW"/>
</dbReference>
<organism evidence="4 5">
    <name type="scientific">Photobacterium kishitanii</name>
    <dbReference type="NCBI Taxonomy" id="318456"/>
    <lineage>
        <taxon>Bacteria</taxon>
        <taxon>Pseudomonadati</taxon>
        <taxon>Pseudomonadota</taxon>
        <taxon>Gammaproteobacteria</taxon>
        <taxon>Vibrionales</taxon>
        <taxon>Vibrionaceae</taxon>
        <taxon>Photobacterium</taxon>
    </lineage>
</organism>
<dbReference type="Proteomes" id="UP000241426">
    <property type="component" value="Unassembled WGS sequence"/>
</dbReference>
<gene>
    <name evidence="4" type="ORF">C9J27_02960</name>
</gene>
<dbReference type="InterPro" id="IPR002104">
    <property type="entry name" value="Integrase_catalytic"/>
</dbReference>